<keyword evidence="5" id="KW-0067">ATP-binding</keyword>
<evidence type="ECO:0000256" key="2">
    <source>
        <dbReference type="ARBA" id="ARBA00022490"/>
    </source>
</evidence>
<comment type="caution">
    <text evidence="11">The sequence shown here is derived from an EMBL/GenBank/DDBJ whole genome shotgun (WGS) entry which is preliminary data.</text>
</comment>
<organism evidence="11 12">
    <name type="scientific">Protopolystoma xenopodis</name>
    <dbReference type="NCBI Taxonomy" id="117903"/>
    <lineage>
        <taxon>Eukaryota</taxon>
        <taxon>Metazoa</taxon>
        <taxon>Spiralia</taxon>
        <taxon>Lophotrochozoa</taxon>
        <taxon>Platyhelminthes</taxon>
        <taxon>Monogenea</taxon>
        <taxon>Polyopisthocotylea</taxon>
        <taxon>Polystomatidea</taxon>
        <taxon>Polystomatidae</taxon>
        <taxon>Protopolystoma</taxon>
    </lineage>
</organism>
<dbReference type="CDD" id="cd23649">
    <property type="entry name" value="Khc_CBD_cc"/>
    <property type="match status" value="1"/>
</dbReference>
<keyword evidence="4" id="KW-0547">Nucleotide-binding</keyword>
<proteinExistence type="predicted"/>
<evidence type="ECO:0000256" key="7">
    <source>
        <dbReference type="ARBA" id="ARBA00023175"/>
    </source>
</evidence>
<comment type="subcellular location">
    <subcellularLocation>
        <location evidence="1">Cytoplasm</location>
        <location evidence="1">Cytoskeleton</location>
    </subcellularLocation>
</comment>
<evidence type="ECO:0000256" key="9">
    <source>
        <dbReference type="SAM" id="Coils"/>
    </source>
</evidence>
<evidence type="ECO:0000256" key="8">
    <source>
        <dbReference type="ARBA" id="ARBA00023212"/>
    </source>
</evidence>
<keyword evidence="8" id="KW-0206">Cytoskeleton</keyword>
<evidence type="ECO:0000313" key="11">
    <source>
        <dbReference type="EMBL" id="VEL15843.1"/>
    </source>
</evidence>
<reference evidence="11" key="1">
    <citation type="submission" date="2018-11" db="EMBL/GenBank/DDBJ databases">
        <authorList>
            <consortium name="Pathogen Informatics"/>
        </authorList>
    </citation>
    <scope>NUCLEOTIDE SEQUENCE</scope>
</reference>
<keyword evidence="6 9" id="KW-0175">Coiled coil</keyword>
<evidence type="ECO:0008006" key="13">
    <source>
        <dbReference type="Google" id="ProtNLM"/>
    </source>
</evidence>
<dbReference type="Proteomes" id="UP000784294">
    <property type="component" value="Unassembled WGS sequence"/>
</dbReference>
<dbReference type="AlphaFoldDB" id="A0A3S5AAC7"/>
<keyword evidence="2" id="KW-0963">Cytoplasm</keyword>
<evidence type="ECO:0000256" key="4">
    <source>
        <dbReference type="ARBA" id="ARBA00022741"/>
    </source>
</evidence>
<evidence type="ECO:0000313" key="12">
    <source>
        <dbReference type="Proteomes" id="UP000784294"/>
    </source>
</evidence>
<evidence type="ECO:0000256" key="10">
    <source>
        <dbReference type="SAM" id="MobiDB-lite"/>
    </source>
</evidence>
<feature type="coiled-coil region" evidence="9">
    <location>
        <begin position="68"/>
        <end position="141"/>
    </location>
</feature>
<evidence type="ECO:0000256" key="1">
    <source>
        <dbReference type="ARBA" id="ARBA00004245"/>
    </source>
</evidence>
<name>A0A3S5AAC7_9PLAT</name>
<evidence type="ECO:0000256" key="3">
    <source>
        <dbReference type="ARBA" id="ARBA00022701"/>
    </source>
</evidence>
<sequence length="193" mass="21676">MAAQAQREQQERQQLQQQQQQPMTNNSDAALVSMGTGLPSAGIQHLLLEDDDAEEVGQAGSLVQREKIVFLENNLEKLTRVHKQLVHDNAELRIELPKLEKRLKLTVERVRTLETSLKEAKEGAMRDRKRYQHEVERIKEAVRQRNVSRRGHSQIAKPIRAGHAPIPSSLTGIMGGGGHPSLSYSNTWVTGPN</sequence>
<dbReference type="EMBL" id="CAAALY010026142">
    <property type="protein sequence ID" value="VEL15843.1"/>
    <property type="molecule type" value="Genomic_DNA"/>
</dbReference>
<dbReference type="InterPro" id="IPR059182">
    <property type="entry name" value="Khc_C"/>
</dbReference>
<accession>A0A3S5AAC7</accession>
<protein>
    <recommendedName>
        <fullName evidence="13">Kinesin motor domain-containing protein</fullName>
    </recommendedName>
</protein>
<keyword evidence="12" id="KW-1185">Reference proteome</keyword>
<feature type="region of interest" description="Disordered" evidence="10">
    <location>
        <begin position="1"/>
        <end position="35"/>
    </location>
</feature>
<gene>
    <name evidence="11" type="ORF">PXEA_LOCUS9283</name>
</gene>
<evidence type="ECO:0000256" key="6">
    <source>
        <dbReference type="ARBA" id="ARBA00023054"/>
    </source>
</evidence>
<evidence type="ECO:0000256" key="5">
    <source>
        <dbReference type="ARBA" id="ARBA00022840"/>
    </source>
</evidence>
<keyword evidence="7" id="KW-0505">Motor protein</keyword>
<keyword evidence="3" id="KW-0493">Microtubule</keyword>
<feature type="compositionally biased region" description="Low complexity" evidence="10">
    <location>
        <begin position="1"/>
        <end position="21"/>
    </location>
</feature>
<dbReference type="OrthoDB" id="3176171at2759"/>